<evidence type="ECO:0000313" key="1">
    <source>
        <dbReference type="EMBL" id="KKN57267.1"/>
    </source>
</evidence>
<dbReference type="EMBL" id="LAZR01000811">
    <property type="protein sequence ID" value="KKN57267.1"/>
    <property type="molecule type" value="Genomic_DNA"/>
</dbReference>
<reference evidence="1" key="1">
    <citation type="journal article" date="2015" name="Nature">
        <title>Complex archaea that bridge the gap between prokaryotes and eukaryotes.</title>
        <authorList>
            <person name="Spang A."/>
            <person name="Saw J.H."/>
            <person name="Jorgensen S.L."/>
            <person name="Zaremba-Niedzwiedzka K."/>
            <person name="Martijn J."/>
            <person name="Lind A.E."/>
            <person name="van Eijk R."/>
            <person name="Schleper C."/>
            <person name="Guy L."/>
            <person name="Ettema T.J."/>
        </authorList>
    </citation>
    <scope>NUCLEOTIDE SEQUENCE</scope>
</reference>
<organism evidence="1">
    <name type="scientific">marine sediment metagenome</name>
    <dbReference type="NCBI Taxonomy" id="412755"/>
    <lineage>
        <taxon>unclassified sequences</taxon>
        <taxon>metagenomes</taxon>
        <taxon>ecological metagenomes</taxon>
    </lineage>
</organism>
<sequence length="104" mass="12186">MVKVKLSDSWATSLSINDIKIRLNEFLKEYRIKILKQQNGQIMGKQGSQFKTRSSSGIWTDPALYPKKIFITLSAKENKFEIDVKLEDSLEFFYSYLFLIKNIK</sequence>
<comment type="caution">
    <text evidence="1">The sequence shown here is derived from an EMBL/GenBank/DDBJ whole genome shotgun (WGS) entry which is preliminary data.</text>
</comment>
<proteinExistence type="predicted"/>
<accession>A0A0F9S4U8</accession>
<dbReference type="AlphaFoldDB" id="A0A0F9S4U8"/>
<gene>
    <name evidence="1" type="ORF">LCGC14_0563950</name>
</gene>
<name>A0A0F9S4U8_9ZZZZ</name>
<protein>
    <submittedName>
        <fullName evidence="1">Uncharacterized protein</fullName>
    </submittedName>
</protein>